<dbReference type="InterPro" id="IPR047702">
    <property type="entry name" value="VgrG-rel"/>
</dbReference>
<evidence type="ECO:0000313" key="2">
    <source>
        <dbReference type="EMBL" id="RKN35801.1"/>
    </source>
</evidence>
<keyword evidence="3" id="KW-1185">Reference proteome</keyword>
<dbReference type="SUPFAM" id="SSF69349">
    <property type="entry name" value="Phage fibre proteins"/>
    <property type="match status" value="1"/>
</dbReference>
<protein>
    <submittedName>
        <fullName evidence="2">Type IV secretion protein Rhs</fullName>
    </submittedName>
</protein>
<name>A0A3A9YF63_9ACTN</name>
<organism evidence="2 3">
    <name type="scientific">Streptomyces hoynatensis</name>
    <dbReference type="NCBI Taxonomy" id="1141874"/>
    <lineage>
        <taxon>Bacteria</taxon>
        <taxon>Bacillati</taxon>
        <taxon>Actinomycetota</taxon>
        <taxon>Actinomycetes</taxon>
        <taxon>Kitasatosporales</taxon>
        <taxon>Streptomycetaceae</taxon>
        <taxon>Streptomyces</taxon>
    </lineage>
</organism>
<dbReference type="Proteomes" id="UP000272474">
    <property type="component" value="Unassembled WGS sequence"/>
</dbReference>
<dbReference type="NCBIfam" id="NF033848">
    <property type="entry name" value="VgrG_rel"/>
    <property type="match status" value="1"/>
</dbReference>
<dbReference type="OrthoDB" id="1907165at2"/>
<dbReference type="AlphaFoldDB" id="A0A3A9YF63"/>
<dbReference type="Pfam" id="PF04717">
    <property type="entry name" value="Phage_base_V"/>
    <property type="match status" value="1"/>
</dbReference>
<sequence length="625" mass="65172">MVNQSVAKTLLAEFDGRALPPALATTLVEAYVDGSRTLPDLFVLRFRDPDRVLLEQTGARIGTPVRLLAAVGDGAAPQPLMSGEITALEVEVDETGTFTLLRGFDESHRLLRGRRVAGYQNMTLADICTRVARRAGLQAGRMEVAGPVLEHVAQPNISDWQFLSALAQDAGAQIHVTQGRLHLVRPTEAAGAPDVSARAQREPLVLELGDNLLRCRAGVSAAEQVTAVEVRAWDMRIKREVVGRARVTAEGAPTQQAGLAPAEAAGVFGPPGFAVTDTPYGSQAEADQAATALAERIAGSFAELDAVIRGNPAVRAGVAVTLVGVGKPFEGRYTVTAARHVFDPVRGYETWVTVSGQQERSLSWLAGGGRGGAGAAAAAGCAGLVSAVVTDTKDPEGLGRVKVEFPWLADDYASAWARTAQAGGTSGGEVLFLPEVGEEVLVGFELGHLNRPYVLGGLFNGHDRPEQGPQGAAAVDATSGEVTKLALDSREGNRLELLDFPNGPQGVRLLTGDGKLTLALDRTETVIVVDSEGQVRIEAAEQISVTAGNGISVDAGRGGLELTGETVEVTARSGIRVNAGGGRLSLTTDAALEARGNQVSVQGATRTELKGGSNLSVKAPLVQIN</sequence>
<comment type="caution">
    <text evidence="2">The sequence shown here is derived from an EMBL/GenBank/DDBJ whole genome shotgun (WGS) entry which is preliminary data.</text>
</comment>
<dbReference type="Gene3D" id="2.40.50.230">
    <property type="entry name" value="Gp5 N-terminal domain"/>
    <property type="match status" value="1"/>
</dbReference>
<reference evidence="2 3" key="1">
    <citation type="journal article" date="2014" name="Int. J. Syst. Evol. Microbiol.">
        <title>Streptomyces hoynatensis sp. nov., isolated from deep marine sediment.</title>
        <authorList>
            <person name="Veyisoglu A."/>
            <person name="Sahin N."/>
        </authorList>
    </citation>
    <scope>NUCLEOTIDE SEQUENCE [LARGE SCALE GENOMIC DNA]</scope>
    <source>
        <strain evidence="2 3">KCTC 29097</strain>
    </source>
</reference>
<dbReference type="EMBL" id="RBAL01000036">
    <property type="protein sequence ID" value="RKN35801.1"/>
    <property type="molecule type" value="Genomic_DNA"/>
</dbReference>
<evidence type="ECO:0000259" key="1">
    <source>
        <dbReference type="Pfam" id="PF04717"/>
    </source>
</evidence>
<dbReference type="Pfam" id="PF05954">
    <property type="entry name" value="Phage_GPD"/>
    <property type="match status" value="1"/>
</dbReference>
<dbReference type="InterPro" id="IPR037026">
    <property type="entry name" value="Vgr_OB-fold_dom_sf"/>
</dbReference>
<dbReference type="RefSeq" id="WP_120685118.1">
    <property type="nucleotide sequence ID" value="NZ_RBAL01000036.1"/>
</dbReference>
<feature type="domain" description="Gp5/Type VI secretion system Vgr protein OB-fold" evidence="1">
    <location>
        <begin position="386"/>
        <end position="459"/>
    </location>
</feature>
<gene>
    <name evidence="2" type="ORF">D7294_30805</name>
</gene>
<accession>A0A3A9YF63</accession>
<evidence type="ECO:0000313" key="3">
    <source>
        <dbReference type="Proteomes" id="UP000272474"/>
    </source>
</evidence>
<dbReference type="SUPFAM" id="SSF69255">
    <property type="entry name" value="gp5 N-terminal domain-like"/>
    <property type="match status" value="1"/>
</dbReference>
<proteinExistence type="predicted"/>
<dbReference type="SUPFAM" id="SSF69279">
    <property type="entry name" value="Phage tail proteins"/>
    <property type="match status" value="1"/>
</dbReference>
<dbReference type="InterPro" id="IPR006531">
    <property type="entry name" value="Gp5/Vgr_OB"/>
</dbReference>